<dbReference type="InterPro" id="IPR036259">
    <property type="entry name" value="MFS_trans_sf"/>
</dbReference>
<dbReference type="OrthoDB" id="6612291at2759"/>
<comment type="caution">
    <text evidence="16">The sequence shown here is derived from an EMBL/GenBank/DDBJ whole genome shotgun (WGS) entry which is preliminary data.</text>
</comment>
<dbReference type="PROSITE" id="PS00216">
    <property type="entry name" value="SUGAR_TRANSPORT_1"/>
    <property type="match status" value="1"/>
</dbReference>
<proteinExistence type="predicted"/>
<evidence type="ECO:0000256" key="4">
    <source>
        <dbReference type="ARBA" id="ARBA00022692"/>
    </source>
</evidence>
<dbReference type="Gene3D" id="1.20.1250.20">
    <property type="entry name" value="MFS general substrate transporter like domains"/>
    <property type="match status" value="1"/>
</dbReference>
<comment type="catalytic activity">
    <reaction evidence="10">
        <text>D-mannose(out) = D-mannose(in)</text>
        <dbReference type="Rhea" id="RHEA:78391"/>
        <dbReference type="ChEBI" id="CHEBI:4208"/>
    </reaction>
    <physiologicalReaction direction="left-to-right" evidence="10">
        <dbReference type="Rhea" id="RHEA:78392"/>
    </physiologicalReaction>
</comment>
<dbReference type="Proteomes" id="UP001153069">
    <property type="component" value="Unassembled WGS sequence"/>
</dbReference>
<comment type="catalytic activity">
    <reaction evidence="12">
        <text>D-fructose(out) = D-fructose(in)</text>
        <dbReference type="Rhea" id="RHEA:60372"/>
        <dbReference type="ChEBI" id="CHEBI:37721"/>
    </reaction>
    <physiologicalReaction direction="left-to-right" evidence="12">
        <dbReference type="Rhea" id="RHEA:60373"/>
    </physiologicalReaction>
</comment>
<dbReference type="GO" id="GO:0016020">
    <property type="term" value="C:membrane"/>
    <property type="evidence" value="ECO:0007669"/>
    <property type="project" value="UniProtKB-SubCell"/>
</dbReference>
<evidence type="ECO:0000256" key="11">
    <source>
        <dbReference type="ARBA" id="ARBA00044668"/>
    </source>
</evidence>
<evidence type="ECO:0000256" key="2">
    <source>
        <dbReference type="ARBA" id="ARBA00011738"/>
    </source>
</evidence>
<feature type="transmembrane region" description="Helical" evidence="14">
    <location>
        <begin position="250"/>
        <end position="271"/>
    </location>
</feature>
<evidence type="ECO:0000256" key="7">
    <source>
        <dbReference type="ARBA" id="ARBA00044637"/>
    </source>
</evidence>
<dbReference type="InterPro" id="IPR005829">
    <property type="entry name" value="Sugar_transporter_CS"/>
</dbReference>
<feature type="transmembrane region" description="Helical" evidence="14">
    <location>
        <begin position="283"/>
        <end position="305"/>
    </location>
</feature>
<dbReference type="Pfam" id="PF00083">
    <property type="entry name" value="Sugar_tr"/>
    <property type="match status" value="1"/>
</dbReference>
<dbReference type="GO" id="GO:0015149">
    <property type="term" value="F:hexose transmembrane transporter activity"/>
    <property type="evidence" value="ECO:0007669"/>
    <property type="project" value="TreeGrafter"/>
</dbReference>
<keyword evidence="16" id="KW-0762">Sugar transport</keyword>
<evidence type="ECO:0000313" key="16">
    <source>
        <dbReference type="EMBL" id="CAB9524177.1"/>
    </source>
</evidence>
<evidence type="ECO:0000256" key="3">
    <source>
        <dbReference type="ARBA" id="ARBA00022448"/>
    </source>
</evidence>
<comment type="subunit">
    <text evidence="2">Homodimer.</text>
</comment>
<dbReference type="NCBIfam" id="TIGR00879">
    <property type="entry name" value="SP"/>
    <property type="match status" value="1"/>
</dbReference>
<evidence type="ECO:0000256" key="1">
    <source>
        <dbReference type="ARBA" id="ARBA00004141"/>
    </source>
</evidence>
<dbReference type="InterPro" id="IPR045263">
    <property type="entry name" value="GLUT"/>
</dbReference>
<keyword evidence="3" id="KW-0813">Transport</keyword>
<evidence type="ECO:0000256" key="14">
    <source>
        <dbReference type="SAM" id="Phobius"/>
    </source>
</evidence>
<dbReference type="PRINTS" id="PR00171">
    <property type="entry name" value="SUGRTRNSPORT"/>
</dbReference>
<dbReference type="InterPro" id="IPR005828">
    <property type="entry name" value="MFS_sugar_transport-like"/>
</dbReference>
<feature type="transmembrane region" description="Helical" evidence="14">
    <location>
        <begin position="225"/>
        <end position="244"/>
    </location>
</feature>
<keyword evidence="6 14" id="KW-0472">Membrane</keyword>
<dbReference type="EMBL" id="CAICTM010001502">
    <property type="protein sequence ID" value="CAB9524177.1"/>
    <property type="molecule type" value="Genomic_DNA"/>
</dbReference>
<evidence type="ECO:0000256" key="8">
    <source>
        <dbReference type="ARBA" id="ARBA00044648"/>
    </source>
</evidence>
<organism evidence="16 17">
    <name type="scientific">Seminavis robusta</name>
    <dbReference type="NCBI Taxonomy" id="568900"/>
    <lineage>
        <taxon>Eukaryota</taxon>
        <taxon>Sar</taxon>
        <taxon>Stramenopiles</taxon>
        <taxon>Ochrophyta</taxon>
        <taxon>Bacillariophyta</taxon>
        <taxon>Bacillariophyceae</taxon>
        <taxon>Bacillariophycidae</taxon>
        <taxon>Naviculales</taxon>
        <taxon>Naviculaceae</taxon>
        <taxon>Seminavis</taxon>
    </lineage>
</organism>
<feature type="transmembrane region" description="Helical" evidence="14">
    <location>
        <begin position="311"/>
        <end position="333"/>
    </location>
</feature>
<feature type="transmembrane region" description="Helical" evidence="14">
    <location>
        <begin position="437"/>
        <end position="457"/>
    </location>
</feature>
<dbReference type="PANTHER" id="PTHR23503:SF8">
    <property type="entry name" value="FACILITATED GLUCOSE TRANSPORTER PROTEIN 1"/>
    <property type="match status" value="1"/>
</dbReference>
<evidence type="ECO:0000256" key="10">
    <source>
        <dbReference type="ARBA" id="ARBA00044662"/>
    </source>
</evidence>
<sequence>MPSNEQTRLLSGENAQYYQQGLNDRPNAGSELAKAGRSASIGALGGSSSLGSFHFKSAPNVQGLPKSYSVSADGSPSYLTPTQMGRQELYQQVPFTAVFGLQKRERLVSQAFASYAAELDVKDQKGLSDAEKDSRRSQASLIILDELEFDANVVTTPLVFAIIVAAASQFLVGYNTGVMNAPEKVVFPGHSTGAWSLAVAAFAVGGPFGAFVGGKMADKRGRRGALLIDTWTFLAGGILQTFAWDMYTIIIARFVIGFASGYSSVLVPVYLGELAPPTLRGMLGTLTQFALVTGILVADLLAFPFATERGWRVLFAVTVVVAGVQLICAPFLLESPRWLLGRDPNSLKARYIIKKLRGLRHDHEVETEVGLFVMGGAAQRQEDASTTVVLREMWNHSRLRVLLLSSLMLQAAQQLSGINAVFYYSTAFFDGVIDNPLLGTTIVGAVNVLATYAALLLMDRVGRKTLILWSSGGMLLACVVIVLSLLDYFGHIMALVAVNVYVCFFEIGLGPIPWLIVAEMFEAKYVAVAMSVSSQLNWACNFIIGLIFPYMNNYLGPYSFVPFAVVLLITFIFTWTVLPETQGTTPGELAAEMTRRNSMSVVYEANTDNAGAIDLEWRKAMEQLRQEEEAQMQAGTYDYGFKPIEQQAAPSV</sequence>
<dbReference type="PANTHER" id="PTHR23503">
    <property type="entry name" value="SOLUTE CARRIER FAMILY 2"/>
    <property type="match status" value="1"/>
</dbReference>
<evidence type="ECO:0000256" key="12">
    <source>
        <dbReference type="ARBA" id="ARBA00044710"/>
    </source>
</evidence>
<evidence type="ECO:0000256" key="9">
    <source>
        <dbReference type="ARBA" id="ARBA00044656"/>
    </source>
</evidence>
<comment type="subcellular location">
    <subcellularLocation>
        <location evidence="1">Membrane</location>
        <topology evidence="1">Multi-pass membrane protein</topology>
    </subcellularLocation>
</comment>
<name>A0A9N8EN52_9STRA</name>
<comment type="catalytic activity">
    <reaction evidence="8">
        <text>D-glucose(out) = D-glucose(in)</text>
        <dbReference type="Rhea" id="RHEA:60376"/>
        <dbReference type="ChEBI" id="CHEBI:4167"/>
    </reaction>
    <physiologicalReaction direction="left-to-right" evidence="8">
        <dbReference type="Rhea" id="RHEA:60377"/>
    </physiologicalReaction>
</comment>
<dbReference type="AlphaFoldDB" id="A0A9N8EN52"/>
<feature type="transmembrane region" description="Helical" evidence="14">
    <location>
        <begin position="560"/>
        <end position="578"/>
    </location>
</feature>
<keyword evidence="17" id="KW-1185">Reference proteome</keyword>
<protein>
    <recommendedName>
        <fullName evidence="13">Hexose transporter 1</fullName>
    </recommendedName>
</protein>
<keyword evidence="5 14" id="KW-1133">Transmembrane helix</keyword>
<feature type="transmembrane region" description="Helical" evidence="14">
    <location>
        <begin position="492"/>
        <end position="518"/>
    </location>
</feature>
<feature type="transmembrane region" description="Helical" evidence="14">
    <location>
        <begin position="153"/>
        <end position="174"/>
    </location>
</feature>
<feature type="transmembrane region" description="Helical" evidence="14">
    <location>
        <begin position="401"/>
        <end position="425"/>
    </location>
</feature>
<accession>A0A9N8EN52</accession>
<feature type="transmembrane region" description="Helical" evidence="14">
    <location>
        <begin position="194"/>
        <end position="213"/>
    </location>
</feature>
<dbReference type="InterPro" id="IPR020846">
    <property type="entry name" value="MFS_dom"/>
</dbReference>
<reference evidence="16" key="1">
    <citation type="submission" date="2020-06" db="EMBL/GenBank/DDBJ databases">
        <authorList>
            <consortium name="Plant Systems Biology data submission"/>
        </authorList>
    </citation>
    <scope>NUCLEOTIDE SEQUENCE</scope>
    <source>
        <strain evidence="16">D6</strain>
    </source>
</reference>
<dbReference type="PROSITE" id="PS50850">
    <property type="entry name" value="MFS"/>
    <property type="match status" value="1"/>
</dbReference>
<gene>
    <name evidence="16" type="ORF">SEMRO_1504_G278090.1</name>
</gene>
<feature type="domain" description="Major facilitator superfamily (MFS) profile" evidence="15">
    <location>
        <begin position="161"/>
        <end position="582"/>
    </location>
</feature>
<comment type="catalytic activity">
    <reaction evidence="9">
        <text>D-xylose(out) = D-xylose(in)</text>
        <dbReference type="Rhea" id="RHEA:78427"/>
        <dbReference type="ChEBI" id="CHEBI:53455"/>
    </reaction>
    <physiologicalReaction direction="left-to-right" evidence="9">
        <dbReference type="Rhea" id="RHEA:78428"/>
    </physiologicalReaction>
</comment>
<evidence type="ECO:0000256" key="6">
    <source>
        <dbReference type="ARBA" id="ARBA00023136"/>
    </source>
</evidence>
<evidence type="ECO:0000313" key="17">
    <source>
        <dbReference type="Proteomes" id="UP001153069"/>
    </source>
</evidence>
<comment type="catalytic activity">
    <reaction evidence="11">
        <text>D-glucosamine(out) = D-glucosamine(in)</text>
        <dbReference type="Rhea" id="RHEA:78423"/>
        <dbReference type="ChEBI" id="CHEBI:58723"/>
    </reaction>
    <physiologicalReaction direction="left-to-right" evidence="11">
        <dbReference type="Rhea" id="RHEA:78424"/>
    </physiologicalReaction>
</comment>
<dbReference type="SUPFAM" id="SSF103473">
    <property type="entry name" value="MFS general substrate transporter"/>
    <property type="match status" value="1"/>
</dbReference>
<evidence type="ECO:0000256" key="5">
    <source>
        <dbReference type="ARBA" id="ARBA00022989"/>
    </source>
</evidence>
<comment type="catalytic activity">
    <reaction evidence="7">
        <text>D-galactose(in) = D-galactose(out)</text>
        <dbReference type="Rhea" id="RHEA:34915"/>
        <dbReference type="ChEBI" id="CHEBI:4139"/>
    </reaction>
    <physiologicalReaction direction="right-to-left" evidence="7">
        <dbReference type="Rhea" id="RHEA:34917"/>
    </physiologicalReaction>
</comment>
<feature type="transmembrane region" description="Helical" evidence="14">
    <location>
        <begin position="466"/>
        <end position="486"/>
    </location>
</feature>
<evidence type="ECO:0000259" key="15">
    <source>
        <dbReference type="PROSITE" id="PS50850"/>
    </source>
</evidence>
<evidence type="ECO:0000256" key="13">
    <source>
        <dbReference type="ARBA" id="ARBA00044780"/>
    </source>
</evidence>
<dbReference type="PROSITE" id="PS00217">
    <property type="entry name" value="SUGAR_TRANSPORT_2"/>
    <property type="match status" value="1"/>
</dbReference>
<feature type="transmembrane region" description="Helical" evidence="14">
    <location>
        <begin position="525"/>
        <end position="548"/>
    </location>
</feature>
<dbReference type="InterPro" id="IPR003663">
    <property type="entry name" value="Sugar/inositol_transpt"/>
</dbReference>
<keyword evidence="4 14" id="KW-0812">Transmembrane</keyword>